<gene>
    <name evidence="1" type="ORF">METZ01_LOCUS208060</name>
</gene>
<sequence>MKYESHKGENLTEYQLFFYGIFSLNLFMDEHQNLDNP</sequence>
<name>A0A382EWS1_9ZZZZ</name>
<organism evidence="1">
    <name type="scientific">marine metagenome</name>
    <dbReference type="NCBI Taxonomy" id="408172"/>
    <lineage>
        <taxon>unclassified sequences</taxon>
        <taxon>metagenomes</taxon>
        <taxon>ecological metagenomes</taxon>
    </lineage>
</organism>
<feature type="non-terminal residue" evidence="1">
    <location>
        <position position="37"/>
    </location>
</feature>
<protein>
    <submittedName>
        <fullName evidence="1">Uncharacterized protein</fullName>
    </submittedName>
</protein>
<accession>A0A382EWS1</accession>
<evidence type="ECO:0000313" key="1">
    <source>
        <dbReference type="EMBL" id="SVB55206.1"/>
    </source>
</evidence>
<dbReference type="EMBL" id="UINC01046776">
    <property type="protein sequence ID" value="SVB55206.1"/>
    <property type="molecule type" value="Genomic_DNA"/>
</dbReference>
<dbReference type="AlphaFoldDB" id="A0A382EWS1"/>
<reference evidence="1" key="1">
    <citation type="submission" date="2018-05" db="EMBL/GenBank/DDBJ databases">
        <authorList>
            <person name="Lanie J.A."/>
            <person name="Ng W.-L."/>
            <person name="Kazmierczak K.M."/>
            <person name="Andrzejewski T.M."/>
            <person name="Davidsen T.M."/>
            <person name="Wayne K.J."/>
            <person name="Tettelin H."/>
            <person name="Glass J.I."/>
            <person name="Rusch D."/>
            <person name="Podicherti R."/>
            <person name="Tsui H.-C.T."/>
            <person name="Winkler M.E."/>
        </authorList>
    </citation>
    <scope>NUCLEOTIDE SEQUENCE</scope>
</reference>
<proteinExistence type="predicted"/>